<organism evidence="2 3">
    <name type="scientific">Paramuricea clavata</name>
    <name type="common">Red gorgonian</name>
    <name type="synonym">Violescent sea-whip</name>
    <dbReference type="NCBI Taxonomy" id="317549"/>
    <lineage>
        <taxon>Eukaryota</taxon>
        <taxon>Metazoa</taxon>
        <taxon>Cnidaria</taxon>
        <taxon>Anthozoa</taxon>
        <taxon>Octocorallia</taxon>
        <taxon>Malacalcyonacea</taxon>
        <taxon>Plexauridae</taxon>
        <taxon>Paramuricea</taxon>
    </lineage>
</organism>
<evidence type="ECO:0000256" key="1">
    <source>
        <dbReference type="SAM" id="MobiDB-lite"/>
    </source>
</evidence>
<protein>
    <submittedName>
        <fullName evidence="2">Uncharacterized protein</fullName>
    </submittedName>
</protein>
<gene>
    <name evidence="2" type="ORF">PACLA_8A002788</name>
</gene>
<accession>A0A7D9LZI7</accession>
<feature type="region of interest" description="Disordered" evidence="1">
    <location>
        <begin position="193"/>
        <end position="226"/>
    </location>
</feature>
<reference evidence="2" key="1">
    <citation type="submission" date="2020-04" db="EMBL/GenBank/DDBJ databases">
        <authorList>
            <person name="Alioto T."/>
            <person name="Alioto T."/>
            <person name="Gomez Garrido J."/>
        </authorList>
    </citation>
    <scope>NUCLEOTIDE SEQUENCE</scope>
    <source>
        <strain evidence="2">A484AB</strain>
    </source>
</reference>
<proteinExistence type="predicted"/>
<feature type="compositionally biased region" description="Polar residues" evidence="1">
    <location>
        <begin position="206"/>
        <end position="215"/>
    </location>
</feature>
<evidence type="ECO:0000313" key="2">
    <source>
        <dbReference type="EMBL" id="CAB4042465.1"/>
    </source>
</evidence>
<sequence>MRFRRFSRVGIYIFVILFAAIFFLSVSNQRVFAEPEVRNSSFVHLVPKGRVCSITDCEMYFKNSDMVVTCITENLRKNYNYWKIMATCDNKPVYICIMSVWKLNDNRNEECKLLVNSTSGHASVIVHNGMKYKSCINMLCEFDRSVNCGVPGGSGQKEILKAVDRGGITTEQSSPNPTNITATNTTAINSTAINSSPTKSAGGAVKNSTDITPTTPAEDKTRTDQPCSAAMNTLRTSPIMLALIFFLSLYF</sequence>
<dbReference type="EMBL" id="CACRXK020030186">
    <property type="protein sequence ID" value="CAB4042465.1"/>
    <property type="molecule type" value="Genomic_DNA"/>
</dbReference>
<name>A0A7D9LZI7_PARCT</name>
<keyword evidence="3" id="KW-1185">Reference proteome</keyword>
<comment type="caution">
    <text evidence="2">The sequence shown here is derived from an EMBL/GenBank/DDBJ whole genome shotgun (WGS) entry which is preliminary data.</text>
</comment>
<dbReference type="AlphaFoldDB" id="A0A7D9LZI7"/>
<evidence type="ECO:0000313" key="3">
    <source>
        <dbReference type="Proteomes" id="UP001152795"/>
    </source>
</evidence>
<dbReference type="Proteomes" id="UP001152795">
    <property type="component" value="Unassembled WGS sequence"/>
</dbReference>